<dbReference type="OrthoDB" id="7067226at2"/>
<keyword evidence="1" id="KW-0812">Transmembrane</keyword>
<protein>
    <submittedName>
        <fullName evidence="2">Uncharacterized protein</fullName>
    </submittedName>
</protein>
<keyword evidence="1" id="KW-0472">Membrane</keyword>
<gene>
    <name evidence="2" type="ORF">EDC28_102408</name>
</gene>
<dbReference type="AlphaFoldDB" id="A0A3N1PPW0"/>
<dbReference type="STRING" id="584787.GCA_001247655_00577"/>
<organism evidence="2 3">
    <name type="scientific">Gallaecimonas pentaromativorans</name>
    <dbReference type="NCBI Taxonomy" id="584787"/>
    <lineage>
        <taxon>Bacteria</taxon>
        <taxon>Pseudomonadati</taxon>
        <taxon>Pseudomonadota</taxon>
        <taxon>Gammaproteobacteria</taxon>
        <taxon>Enterobacterales</taxon>
        <taxon>Gallaecimonadaceae</taxon>
        <taxon>Gallaecimonas</taxon>
    </lineage>
</organism>
<keyword evidence="3" id="KW-1185">Reference proteome</keyword>
<sequence length="166" mass="18412">MKTLQWQGQWQQHQIEVQVLPRLLLTEVRLLIDGEERDKSLLFRTLKPHQLCALAIPKAAMGLVEVSFDGATLAVSANGEVLTDSAPLSSPVPRALAEKNALFNGLGIFAIASLFLLIFNVFAQGFPFQVMPSFNPPLVLGLVMALYYYADTKKRISFRQSLKKAP</sequence>
<comment type="caution">
    <text evidence="2">The sequence shown here is derived from an EMBL/GenBank/DDBJ whole genome shotgun (WGS) entry which is preliminary data.</text>
</comment>
<dbReference type="Proteomes" id="UP000268033">
    <property type="component" value="Unassembled WGS sequence"/>
</dbReference>
<reference evidence="2 3" key="1">
    <citation type="submission" date="2018-11" db="EMBL/GenBank/DDBJ databases">
        <title>Genomic Encyclopedia of Type Strains, Phase IV (KMG-IV): sequencing the most valuable type-strain genomes for metagenomic binning, comparative biology and taxonomic classification.</title>
        <authorList>
            <person name="Goeker M."/>
        </authorList>
    </citation>
    <scope>NUCLEOTIDE SEQUENCE [LARGE SCALE GENOMIC DNA]</scope>
    <source>
        <strain evidence="2 3">DSM 21945</strain>
    </source>
</reference>
<dbReference type="RefSeq" id="WP_050657620.1">
    <property type="nucleotide sequence ID" value="NZ_JBLXEP010000004.1"/>
</dbReference>
<accession>A0A3N1PPW0</accession>
<evidence type="ECO:0000313" key="2">
    <source>
        <dbReference type="EMBL" id="ROQ30018.1"/>
    </source>
</evidence>
<proteinExistence type="predicted"/>
<feature type="transmembrane region" description="Helical" evidence="1">
    <location>
        <begin position="101"/>
        <end position="122"/>
    </location>
</feature>
<keyword evidence="1" id="KW-1133">Transmembrane helix</keyword>
<feature type="transmembrane region" description="Helical" evidence="1">
    <location>
        <begin position="134"/>
        <end position="150"/>
    </location>
</feature>
<dbReference type="EMBL" id="RJUL01000002">
    <property type="protein sequence ID" value="ROQ30018.1"/>
    <property type="molecule type" value="Genomic_DNA"/>
</dbReference>
<evidence type="ECO:0000313" key="3">
    <source>
        <dbReference type="Proteomes" id="UP000268033"/>
    </source>
</evidence>
<evidence type="ECO:0000256" key="1">
    <source>
        <dbReference type="SAM" id="Phobius"/>
    </source>
</evidence>
<name>A0A3N1PPW0_9GAMM</name>